<dbReference type="CDD" id="cd00146">
    <property type="entry name" value="PKD"/>
    <property type="match status" value="1"/>
</dbReference>
<dbReference type="PROSITE" id="PS50093">
    <property type="entry name" value="PKD"/>
    <property type="match status" value="1"/>
</dbReference>
<evidence type="ECO:0000313" key="3">
    <source>
        <dbReference type="Proteomes" id="UP000294848"/>
    </source>
</evidence>
<dbReference type="SMART" id="SM00089">
    <property type="entry name" value="PKD"/>
    <property type="match status" value="1"/>
</dbReference>
<dbReference type="Pfam" id="PF18911">
    <property type="entry name" value="PKD_4"/>
    <property type="match status" value="1"/>
</dbReference>
<dbReference type="PROSITE" id="PS51257">
    <property type="entry name" value="PROKAR_LIPOPROTEIN"/>
    <property type="match status" value="1"/>
</dbReference>
<evidence type="ECO:0000313" key="2">
    <source>
        <dbReference type="EMBL" id="TDN97680.1"/>
    </source>
</evidence>
<sequence>MKKLFLFLFFFSTIGFLFLSSCKEDESRPTFPVSANIFYSIDGKQVAFTGLTHSASNWLWDFGDGNTSTEQNPVYIYENGGYYTATLTATDSDGQTAISEVNLAVALTPYVLLTGGPTASNGKTWKLTAAHPAEDRLANADESFSVASGAPETLPQGAFDLYLNMGEVYDDTYTFFFDGSYAHDVKSDGAAFSGLVFQYVTTGGEGIVNAGGADFGLCTGKYTPETDATFTYVENENFVVPSVYGSDGTITFEDVSTLDFSGTEFIGLMDFQRKVILNKISDNSMQLVMFMAASPDHLPMNTHALVLTFVVVN</sequence>
<comment type="caution">
    <text evidence="2">The sequence shown here is derived from an EMBL/GenBank/DDBJ whole genome shotgun (WGS) entry which is preliminary data.</text>
</comment>
<proteinExistence type="predicted"/>
<evidence type="ECO:0000259" key="1">
    <source>
        <dbReference type="PROSITE" id="PS50093"/>
    </source>
</evidence>
<dbReference type="InterPro" id="IPR022409">
    <property type="entry name" value="PKD/Chitinase_dom"/>
</dbReference>
<dbReference type="InterPro" id="IPR035986">
    <property type="entry name" value="PKD_dom_sf"/>
</dbReference>
<organism evidence="2 3">
    <name type="scientific">Sunxiuqinia elliptica</name>
    <dbReference type="NCBI Taxonomy" id="655355"/>
    <lineage>
        <taxon>Bacteria</taxon>
        <taxon>Pseudomonadati</taxon>
        <taxon>Bacteroidota</taxon>
        <taxon>Bacteroidia</taxon>
        <taxon>Marinilabiliales</taxon>
        <taxon>Prolixibacteraceae</taxon>
        <taxon>Sunxiuqinia</taxon>
    </lineage>
</organism>
<dbReference type="Proteomes" id="UP000294848">
    <property type="component" value="Unassembled WGS sequence"/>
</dbReference>
<dbReference type="EMBL" id="SNWI01000009">
    <property type="protein sequence ID" value="TDN97680.1"/>
    <property type="molecule type" value="Genomic_DNA"/>
</dbReference>
<dbReference type="AlphaFoldDB" id="A0A4R6GSF9"/>
<dbReference type="SUPFAM" id="SSF49299">
    <property type="entry name" value="PKD domain"/>
    <property type="match status" value="1"/>
</dbReference>
<protein>
    <submittedName>
        <fullName evidence="2">PKD domain-containing protein</fullName>
    </submittedName>
</protein>
<accession>A0A4R6GSF9</accession>
<dbReference type="InterPro" id="IPR000601">
    <property type="entry name" value="PKD_dom"/>
</dbReference>
<name>A0A4R6GSF9_9BACT</name>
<gene>
    <name evidence="2" type="ORF">DET52_10982</name>
</gene>
<dbReference type="InterPro" id="IPR013783">
    <property type="entry name" value="Ig-like_fold"/>
</dbReference>
<reference evidence="2 3" key="1">
    <citation type="submission" date="2019-03" db="EMBL/GenBank/DDBJ databases">
        <title>Freshwater and sediment microbial communities from various areas in North America, analyzing microbe dynamics in response to fracking.</title>
        <authorList>
            <person name="Lamendella R."/>
        </authorList>
    </citation>
    <scope>NUCLEOTIDE SEQUENCE [LARGE SCALE GENOMIC DNA]</scope>
    <source>
        <strain evidence="2 3">114D</strain>
    </source>
</reference>
<dbReference type="OrthoDB" id="1491323at2"/>
<feature type="domain" description="PKD" evidence="1">
    <location>
        <begin position="52"/>
        <end position="110"/>
    </location>
</feature>
<dbReference type="RefSeq" id="WP_133466275.1">
    <property type="nucleotide sequence ID" value="NZ_SNWI01000009.1"/>
</dbReference>
<dbReference type="Gene3D" id="2.60.40.10">
    <property type="entry name" value="Immunoglobulins"/>
    <property type="match status" value="1"/>
</dbReference>